<sequence>MGLTQPAAPLLPLLLLLLLVGPGAADIELVEEYACPDTRIQLTCRGAAGDAAAAADGGAQPASIAVLEASFSARDAASIFLGANRTCGANHTNDGPRSIRGAVNHRCSGVNHCSFILNSDVATSAEWGPGLVHIKYACISGQHVHRYCSASAELGVADEGFLQSPGYPTITVGERTCLWRLRAGRGQQLLLRVLDLSLRARADGEDACVDALTVREGAENADLVSECGERGDDDGDLEVESERGALDVSLTTRSLNAFPSRGVLIHYKAVGCPSLEPPADGYLVARNESLAVFRCSVGFVFEDSERHARVLACEHGNTWNDSLSACVSECQRLVSLSLPPPTTTTATSDPPCLVADVSQTAAWRSGAASTEDSWTVTDGNATRITMAASGSSGDSDTVTSESPTRTSLSVAAETQPKAQDRGRTSKARPLRQDLPHLPYQSLQNRREGRQHNLHHTLSPFAGSIVASTLAALSVAFL</sequence>
<evidence type="ECO:0000313" key="6">
    <source>
        <dbReference type="EMBL" id="KAJ1521336.1"/>
    </source>
</evidence>
<dbReference type="InterPro" id="IPR000859">
    <property type="entry name" value="CUB_dom"/>
</dbReference>
<keyword evidence="4" id="KW-0732">Signal</keyword>
<evidence type="ECO:0000256" key="1">
    <source>
        <dbReference type="ARBA" id="ARBA00023157"/>
    </source>
</evidence>
<accession>A0AAV7X6S3</accession>
<keyword evidence="1" id="KW-1015">Disulfide bond</keyword>
<evidence type="ECO:0000256" key="2">
    <source>
        <dbReference type="PROSITE-ProRule" id="PRU00059"/>
    </source>
</evidence>
<dbReference type="Proteomes" id="UP001075354">
    <property type="component" value="Chromosome 13"/>
</dbReference>
<feature type="chain" id="PRO_5043888414" description="CUB domain-containing protein" evidence="4">
    <location>
        <begin position="26"/>
        <end position="477"/>
    </location>
</feature>
<evidence type="ECO:0000259" key="5">
    <source>
        <dbReference type="PROSITE" id="PS01180"/>
    </source>
</evidence>
<dbReference type="PROSITE" id="PS01180">
    <property type="entry name" value="CUB"/>
    <property type="match status" value="1"/>
</dbReference>
<name>A0AAV7X6S3_9NEOP</name>
<dbReference type="AlphaFoldDB" id="A0AAV7X6S3"/>
<feature type="domain" description="CUB" evidence="5">
    <location>
        <begin position="148"/>
        <end position="270"/>
    </location>
</feature>
<comment type="caution">
    <text evidence="2">Lacks conserved residue(s) required for the propagation of feature annotation.</text>
</comment>
<dbReference type="InterPro" id="IPR035914">
    <property type="entry name" value="Sperma_CUB_dom_sf"/>
</dbReference>
<evidence type="ECO:0000313" key="7">
    <source>
        <dbReference type="Proteomes" id="UP001075354"/>
    </source>
</evidence>
<keyword evidence="7" id="KW-1185">Reference proteome</keyword>
<dbReference type="EMBL" id="JAPTSV010000013">
    <property type="protein sequence ID" value="KAJ1521336.1"/>
    <property type="molecule type" value="Genomic_DNA"/>
</dbReference>
<evidence type="ECO:0000256" key="3">
    <source>
        <dbReference type="SAM" id="MobiDB-lite"/>
    </source>
</evidence>
<evidence type="ECO:0000256" key="4">
    <source>
        <dbReference type="SAM" id="SignalP"/>
    </source>
</evidence>
<proteinExistence type="predicted"/>
<comment type="caution">
    <text evidence="6">The sequence shown here is derived from an EMBL/GenBank/DDBJ whole genome shotgun (WGS) entry which is preliminary data.</text>
</comment>
<gene>
    <name evidence="6" type="ORF">ONE63_003012</name>
</gene>
<dbReference type="SUPFAM" id="SSF49854">
    <property type="entry name" value="Spermadhesin, CUB domain"/>
    <property type="match status" value="1"/>
</dbReference>
<dbReference type="Pfam" id="PF00431">
    <property type="entry name" value="CUB"/>
    <property type="match status" value="1"/>
</dbReference>
<protein>
    <recommendedName>
        <fullName evidence="5">CUB domain-containing protein</fullName>
    </recommendedName>
</protein>
<reference evidence="6" key="1">
    <citation type="submission" date="2022-12" db="EMBL/GenBank/DDBJ databases">
        <title>Chromosome-level genome assembly of the bean flower thrips Megalurothrips usitatus.</title>
        <authorList>
            <person name="Ma L."/>
            <person name="Liu Q."/>
            <person name="Li H."/>
            <person name="Cai W."/>
        </authorList>
    </citation>
    <scope>NUCLEOTIDE SEQUENCE</scope>
    <source>
        <strain evidence="6">Cailab_2022a</strain>
    </source>
</reference>
<feature type="signal peptide" evidence="4">
    <location>
        <begin position="1"/>
        <end position="25"/>
    </location>
</feature>
<dbReference type="Gene3D" id="2.60.120.290">
    <property type="entry name" value="Spermadhesin, CUB domain"/>
    <property type="match status" value="1"/>
</dbReference>
<feature type="compositionally biased region" description="Low complexity" evidence="3">
    <location>
        <begin position="389"/>
        <end position="402"/>
    </location>
</feature>
<feature type="region of interest" description="Disordered" evidence="3">
    <location>
        <begin position="386"/>
        <end position="438"/>
    </location>
</feature>
<organism evidence="6 7">
    <name type="scientific">Megalurothrips usitatus</name>
    <name type="common">bean blossom thrips</name>
    <dbReference type="NCBI Taxonomy" id="439358"/>
    <lineage>
        <taxon>Eukaryota</taxon>
        <taxon>Metazoa</taxon>
        <taxon>Ecdysozoa</taxon>
        <taxon>Arthropoda</taxon>
        <taxon>Hexapoda</taxon>
        <taxon>Insecta</taxon>
        <taxon>Pterygota</taxon>
        <taxon>Neoptera</taxon>
        <taxon>Paraneoptera</taxon>
        <taxon>Thysanoptera</taxon>
        <taxon>Terebrantia</taxon>
        <taxon>Thripoidea</taxon>
        <taxon>Thripidae</taxon>
        <taxon>Megalurothrips</taxon>
    </lineage>
</organism>